<dbReference type="EMBL" id="JBHTEY010000004">
    <property type="protein sequence ID" value="MFC7613528.1"/>
    <property type="molecule type" value="Genomic_DNA"/>
</dbReference>
<dbReference type="Proteomes" id="UP001596512">
    <property type="component" value="Unassembled WGS sequence"/>
</dbReference>
<proteinExistence type="predicted"/>
<evidence type="ECO:0000313" key="3">
    <source>
        <dbReference type="Proteomes" id="UP001596512"/>
    </source>
</evidence>
<evidence type="ECO:0000313" key="2">
    <source>
        <dbReference type="EMBL" id="MFC7613528.1"/>
    </source>
</evidence>
<sequence>MENSAAVSGILEVYGELAQRHDNIALTVQSHLHRTDDDLAAVIAAAARSAWSRASTGRSPRWPCPAAPNSTSAT</sequence>
<evidence type="ECO:0000256" key="1">
    <source>
        <dbReference type="SAM" id="MobiDB-lite"/>
    </source>
</evidence>
<keyword evidence="3" id="KW-1185">Reference proteome</keyword>
<comment type="caution">
    <text evidence="2">The sequence shown here is derived from an EMBL/GenBank/DDBJ whole genome shotgun (WGS) entry which is preliminary data.</text>
</comment>
<accession>A0ABW2TL20</accession>
<organism evidence="2 3">
    <name type="scientific">Actinokineospora soli</name>
    <dbReference type="NCBI Taxonomy" id="1048753"/>
    <lineage>
        <taxon>Bacteria</taxon>
        <taxon>Bacillati</taxon>
        <taxon>Actinomycetota</taxon>
        <taxon>Actinomycetes</taxon>
        <taxon>Pseudonocardiales</taxon>
        <taxon>Pseudonocardiaceae</taxon>
        <taxon>Actinokineospora</taxon>
    </lineage>
</organism>
<feature type="region of interest" description="Disordered" evidence="1">
    <location>
        <begin position="51"/>
        <end position="74"/>
    </location>
</feature>
<reference evidence="3" key="1">
    <citation type="journal article" date="2019" name="Int. J. Syst. Evol. Microbiol.">
        <title>The Global Catalogue of Microorganisms (GCM) 10K type strain sequencing project: providing services to taxonomists for standard genome sequencing and annotation.</title>
        <authorList>
            <consortium name="The Broad Institute Genomics Platform"/>
            <consortium name="The Broad Institute Genome Sequencing Center for Infectious Disease"/>
            <person name="Wu L."/>
            <person name="Ma J."/>
        </authorList>
    </citation>
    <scope>NUCLEOTIDE SEQUENCE [LARGE SCALE GENOMIC DNA]</scope>
    <source>
        <strain evidence="3">JCM 17695</strain>
    </source>
</reference>
<name>A0ABW2TL20_9PSEU</name>
<gene>
    <name evidence="2" type="ORF">ACFQV2_07815</name>
</gene>
<protein>
    <submittedName>
        <fullName evidence="2">Uncharacterized protein</fullName>
    </submittedName>
</protein>